<evidence type="ECO:0000256" key="2">
    <source>
        <dbReference type="ARBA" id="ARBA00010942"/>
    </source>
</evidence>
<feature type="transmembrane region" description="Helical" evidence="9">
    <location>
        <begin position="394"/>
        <end position="413"/>
    </location>
</feature>
<evidence type="ECO:0000256" key="7">
    <source>
        <dbReference type="ARBA" id="ARBA00022989"/>
    </source>
</evidence>
<feature type="transmembrane region" description="Helical" evidence="9">
    <location>
        <begin position="12"/>
        <end position="33"/>
    </location>
</feature>
<protein>
    <recommendedName>
        <fullName evidence="9">Efflux pump membrane transporter</fullName>
    </recommendedName>
</protein>
<keyword evidence="4" id="KW-1003">Cell membrane</keyword>
<feature type="domain" description="SSD" evidence="10">
    <location>
        <begin position="370"/>
        <end position="496"/>
    </location>
</feature>
<dbReference type="SUPFAM" id="SSF82714">
    <property type="entry name" value="Multidrug efflux transporter AcrB TolC docking domain, DN and DC subdomains"/>
    <property type="match status" value="2"/>
</dbReference>
<dbReference type="Gene3D" id="1.20.1640.10">
    <property type="entry name" value="Multidrug efflux transporter AcrB transmembrane domain"/>
    <property type="match status" value="2"/>
</dbReference>
<dbReference type="InterPro" id="IPR000731">
    <property type="entry name" value="SSD"/>
</dbReference>
<feature type="transmembrane region" description="Helical" evidence="9">
    <location>
        <begin position="366"/>
        <end position="388"/>
    </location>
</feature>
<dbReference type="SUPFAM" id="SSF82866">
    <property type="entry name" value="Multidrug efflux transporter AcrB transmembrane domain"/>
    <property type="match status" value="2"/>
</dbReference>
<dbReference type="InterPro" id="IPR004764">
    <property type="entry name" value="MdtF-like"/>
</dbReference>
<feature type="transmembrane region" description="Helical" evidence="9">
    <location>
        <begin position="340"/>
        <end position="359"/>
    </location>
</feature>
<comment type="caution">
    <text evidence="11">The sequence shown here is derived from an EMBL/GenBank/DDBJ whole genome shotgun (WGS) entry which is preliminary data.</text>
</comment>
<feature type="transmembrane region" description="Helical" evidence="9">
    <location>
        <begin position="968"/>
        <end position="989"/>
    </location>
</feature>
<dbReference type="Gene3D" id="3.30.70.1430">
    <property type="entry name" value="Multidrug efflux transporter AcrB pore domain"/>
    <property type="match status" value="2"/>
</dbReference>
<dbReference type="PRINTS" id="PR00702">
    <property type="entry name" value="ACRIFLAVINRP"/>
</dbReference>
<comment type="similarity">
    <text evidence="2 9">Belongs to the resistance-nodulation-cell division (RND) (TC 2.A.6) family.</text>
</comment>
<dbReference type="Proteomes" id="UP000606044">
    <property type="component" value="Unassembled WGS sequence"/>
</dbReference>
<feature type="transmembrane region" description="Helical" evidence="9">
    <location>
        <begin position="894"/>
        <end position="914"/>
    </location>
</feature>
<dbReference type="EMBL" id="BMCT01000005">
    <property type="protein sequence ID" value="GGF71730.1"/>
    <property type="molecule type" value="Genomic_DNA"/>
</dbReference>
<dbReference type="AlphaFoldDB" id="A0A917C4L1"/>
<sequence length="1046" mass="112051">MISSVFVDRPRLAVVIAIVMTIAGAIAMTRMPVAQFPDIVPPQVQVTANFPGASAAVVEASVAQPLEAQIVGVDKALYMKSTSSNDGSYSLTVSFALGTNPDVNTVNVNNRVQTALPQLPAEIQRQGVTVRKRSNAILQFVGFSSEKHDSLFIANYITINVLDELSRIPGVGEARLFARLRYSMRVWFDVQRLISLNITPSDVADAIEAQNVQAATGRIGAPPIDDGQQVQMNVQTQGRLQTPEQFENIVLRANPDGSVLRVRDVARVEIGAQNQDVDSRLNGKPTVAAAIYLAPDANAVQTAAAVDRTLERLGKRLPEGMTYKVVHDSTTFVNDTIHEVLRTLAEAFVLVVLVVFLFLGNFRATLIPTIAVPVSLIFTFVVLLALGYSANTVSLLAMVLAIGIVVDDAIVVVENVERVMEEEPDLTPAEATKKAMSQITAPIIAITLVLLSVFVPIAFVPGLSGQLFRQFAVTISAAMFFSAINALTLSPALCAIFLRHQGPRKGIMAVVLKGIDAAQHGYTSVVRRLVRVSILSLIAVGACFAGTYGLARITPSSFLPEEDQGAFFVAVQLPDGASLQRTSEALRQVEERLQALPQVRDVFSVIGYSLLDSASESNAAFAFVKLKDFADRRAAEDSVQALIRKVAQEGSQIRTALVQPFNLPPIIGLSTSGGFEYQLEALEGQSPTAIGATVQGLVAAANGNPNLARVFSSYTTSTPSLFLNIDREKAQALGLSMSDIFSTLQATLGGRYTNDFNLFGRTWQVNIQGEASNRSNIEALWQIQIRSSSGEMVPLRAIADVSTVLGPQVITRYNNYRSVTINGAPAATSSSGAALQAMEQVSASTLPSNYGFEWTGSAYQERQASGQTGVILAIALLFAFLFLVGLYESWIIPVPVLLSVSVGVLTAFGGVVVAGLSMDLYAQIGLVVLIALAAKNGILIIEFAKEQREAGKSIEEAAILGAQMRFRAVMMTSIAFILGLVPLVFASGAAMISRRGVGTSVFAGMLGASAIGIFLIPMLYVVFQRLRESRLGSFGKRRSDRAHAPH</sequence>
<dbReference type="Pfam" id="PF00873">
    <property type="entry name" value="ACR_tran"/>
    <property type="match status" value="1"/>
</dbReference>
<dbReference type="FunFam" id="3.30.70.1430:FF:000001">
    <property type="entry name" value="Efflux pump membrane transporter"/>
    <property type="match status" value="1"/>
</dbReference>
<dbReference type="GO" id="GO:0005886">
    <property type="term" value="C:plasma membrane"/>
    <property type="evidence" value="ECO:0007669"/>
    <property type="project" value="UniProtKB-SubCell"/>
</dbReference>
<evidence type="ECO:0000259" key="10">
    <source>
        <dbReference type="PROSITE" id="PS50156"/>
    </source>
</evidence>
<keyword evidence="7 9" id="KW-1133">Transmembrane helix</keyword>
<dbReference type="PANTHER" id="PTHR32063:SF76">
    <property type="entry name" value="EFFLUX PUMP MEMBRANE TRANSPORTER"/>
    <property type="match status" value="1"/>
</dbReference>
<feature type="transmembrane region" description="Helical" evidence="9">
    <location>
        <begin position="439"/>
        <end position="459"/>
    </location>
</feature>
<dbReference type="FunFam" id="1.20.1640.10:FF:000001">
    <property type="entry name" value="Efflux pump membrane transporter"/>
    <property type="match status" value="1"/>
</dbReference>
<dbReference type="InterPro" id="IPR001036">
    <property type="entry name" value="Acrflvin-R"/>
</dbReference>
<feature type="transmembrane region" description="Helical" evidence="9">
    <location>
        <begin position="471"/>
        <end position="498"/>
    </location>
</feature>
<comment type="subcellular location">
    <subcellularLocation>
        <location evidence="1 9">Cell inner membrane</location>
        <topology evidence="1 9">Multi-pass membrane protein</topology>
    </subcellularLocation>
</comment>
<evidence type="ECO:0000256" key="5">
    <source>
        <dbReference type="ARBA" id="ARBA00022519"/>
    </source>
</evidence>
<dbReference type="GO" id="GO:0015562">
    <property type="term" value="F:efflux transmembrane transporter activity"/>
    <property type="evidence" value="ECO:0007669"/>
    <property type="project" value="InterPro"/>
</dbReference>
<evidence type="ECO:0000256" key="3">
    <source>
        <dbReference type="ARBA" id="ARBA00022448"/>
    </source>
</evidence>
<reference evidence="11" key="1">
    <citation type="journal article" date="2014" name="Int. J. Syst. Evol. Microbiol.">
        <title>Complete genome sequence of Corynebacterium casei LMG S-19264T (=DSM 44701T), isolated from a smear-ripened cheese.</title>
        <authorList>
            <consortium name="US DOE Joint Genome Institute (JGI-PGF)"/>
            <person name="Walter F."/>
            <person name="Albersmeier A."/>
            <person name="Kalinowski J."/>
            <person name="Ruckert C."/>
        </authorList>
    </citation>
    <scope>NUCLEOTIDE SEQUENCE</scope>
    <source>
        <strain evidence="11">CCM 7897</strain>
    </source>
</reference>
<dbReference type="RefSeq" id="WP_188580790.1">
    <property type="nucleotide sequence ID" value="NZ_BMCT01000005.1"/>
</dbReference>
<dbReference type="Gene3D" id="3.30.70.1440">
    <property type="entry name" value="Multidrug efflux transporter AcrB pore domain"/>
    <property type="match status" value="1"/>
</dbReference>
<dbReference type="InterPro" id="IPR027463">
    <property type="entry name" value="AcrB_DN_DC_subdom"/>
</dbReference>
<dbReference type="Gene3D" id="3.30.2090.10">
    <property type="entry name" value="Multidrug efflux transporter AcrB TolC docking domain, DN and DC subdomains"/>
    <property type="match status" value="2"/>
</dbReference>
<name>A0A917C4L1_9HYPH</name>
<dbReference type="NCBIfam" id="TIGR00915">
    <property type="entry name" value="2A0602"/>
    <property type="match status" value="1"/>
</dbReference>
<dbReference type="PANTHER" id="PTHR32063">
    <property type="match status" value="1"/>
</dbReference>
<organism evidence="11 12">
    <name type="scientific">Azorhizobium oxalatiphilum</name>
    <dbReference type="NCBI Taxonomy" id="980631"/>
    <lineage>
        <taxon>Bacteria</taxon>
        <taxon>Pseudomonadati</taxon>
        <taxon>Pseudomonadota</taxon>
        <taxon>Alphaproteobacteria</taxon>
        <taxon>Hyphomicrobiales</taxon>
        <taxon>Xanthobacteraceae</taxon>
        <taxon>Azorhizobium</taxon>
    </lineage>
</organism>
<dbReference type="PROSITE" id="PS50156">
    <property type="entry name" value="SSD"/>
    <property type="match status" value="1"/>
</dbReference>
<dbReference type="Gene3D" id="3.30.70.1320">
    <property type="entry name" value="Multidrug efflux transporter AcrB pore domain like"/>
    <property type="match status" value="1"/>
</dbReference>
<proteinExistence type="inferred from homology"/>
<dbReference type="GO" id="GO:0009636">
    <property type="term" value="P:response to toxic substance"/>
    <property type="evidence" value="ECO:0007669"/>
    <property type="project" value="UniProtKB-ARBA"/>
</dbReference>
<evidence type="ECO:0000256" key="4">
    <source>
        <dbReference type="ARBA" id="ARBA00022475"/>
    </source>
</evidence>
<evidence type="ECO:0000256" key="1">
    <source>
        <dbReference type="ARBA" id="ARBA00004429"/>
    </source>
</evidence>
<feature type="transmembrane region" description="Helical" evidence="9">
    <location>
        <begin position="869"/>
        <end position="887"/>
    </location>
</feature>
<keyword evidence="8 9" id="KW-0472">Membrane</keyword>
<feature type="transmembrane region" description="Helical" evidence="9">
    <location>
        <begin position="529"/>
        <end position="551"/>
    </location>
</feature>
<dbReference type="NCBIfam" id="NF000282">
    <property type="entry name" value="RND_permease_1"/>
    <property type="match status" value="1"/>
</dbReference>
<feature type="transmembrane region" description="Helical" evidence="9">
    <location>
        <begin position="920"/>
        <end position="944"/>
    </location>
</feature>
<accession>A0A917C4L1</accession>
<keyword evidence="3 9" id="KW-0813">Transport</keyword>
<keyword evidence="12" id="KW-1185">Reference proteome</keyword>
<evidence type="ECO:0000256" key="8">
    <source>
        <dbReference type="ARBA" id="ARBA00023136"/>
    </source>
</evidence>
<evidence type="ECO:0000256" key="6">
    <source>
        <dbReference type="ARBA" id="ARBA00022692"/>
    </source>
</evidence>
<dbReference type="GO" id="GO:0042910">
    <property type="term" value="F:xenobiotic transmembrane transporter activity"/>
    <property type="evidence" value="ECO:0007669"/>
    <property type="project" value="TreeGrafter"/>
</dbReference>
<evidence type="ECO:0000313" key="11">
    <source>
        <dbReference type="EMBL" id="GGF71730.1"/>
    </source>
</evidence>
<keyword evidence="6 9" id="KW-0812">Transmembrane</keyword>
<evidence type="ECO:0000256" key="9">
    <source>
        <dbReference type="RuleBase" id="RU364070"/>
    </source>
</evidence>
<feature type="transmembrane region" description="Helical" evidence="9">
    <location>
        <begin position="1001"/>
        <end position="1023"/>
    </location>
</feature>
<reference evidence="11" key="2">
    <citation type="submission" date="2020-09" db="EMBL/GenBank/DDBJ databases">
        <authorList>
            <person name="Sun Q."/>
            <person name="Sedlacek I."/>
        </authorList>
    </citation>
    <scope>NUCLEOTIDE SEQUENCE</scope>
    <source>
        <strain evidence="11">CCM 7897</strain>
    </source>
</reference>
<gene>
    <name evidence="11" type="ORF">GCM10007301_34340</name>
</gene>
<keyword evidence="5 9" id="KW-0997">Cell inner membrane</keyword>
<evidence type="ECO:0000313" key="12">
    <source>
        <dbReference type="Proteomes" id="UP000606044"/>
    </source>
</evidence>
<dbReference type="SUPFAM" id="SSF82693">
    <property type="entry name" value="Multidrug efflux transporter AcrB pore domain, PN1, PN2, PC1 and PC2 subdomains"/>
    <property type="match status" value="3"/>
</dbReference>